<geneLocation type="mitochondrion" evidence="2"/>
<dbReference type="EMBL" id="KF734668">
    <property type="protein sequence ID" value="AHC02245.1"/>
    <property type="molecule type" value="Genomic_DNA"/>
</dbReference>
<sequence length="161" mass="18159">MELILGLVLLGVYSPMLLIIGLVGALISVSLFLVFVVNTYLYSYLVFMLFMSGVVILLMYMCGIILIEKSLIVNGAFPLASVGLVSMVLVGTFNGLWGINNILVCFNIPQSSLYFEFFSVMKFIYFSFNLFSLFFIVYLFICLIIIYEIVKKCTGPLRMKN</sequence>
<keyword evidence="2" id="KW-0496">Mitochondrion</keyword>
<feature type="transmembrane region" description="Helical" evidence="1">
    <location>
        <begin position="79"/>
        <end position="103"/>
    </location>
</feature>
<reference evidence="2" key="2">
    <citation type="journal article" date="2014" name="Mitochondrial DNA">
        <title>The complete mitochondrial genome of Bemisia afer (Hemiptera: Aleyrodidae).</title>
        <authorList>
            <person name="Wang H.L."/>
            <person name="Xiao N."/>
            <person name="Yang J."/>
            <person name="Wang X.W."/>
            <person name="Colvin J."/>
            <person name="Liu S.S."/>
        </authorList>
    </citation>
    <scope>NUCLEOTIDE SEQUENCE</scope>
</reference>
<accession>A0A023IZ77</accession>
<keyword evidence="1" id="KW-0812">Transmembrane</keyword>
<proteinExistence type="predicted"/>
<feature type="transmembrane region" description="Helical" evidence="1">
    <location>
        <begin position="123"/>
        <end position="150"/>
    </location>
</feature>
<evidence type="ECO:0000313" key="2">
    <source>
        <dbReference type="EMBL" id="AHC02245.1"/>
    </source>
</evidence>
<feature type="transmembrane region" description="Helical" evidence="1">
    <location>
        <begin position="41"/>
        <end position="67"/>
    </location>
</feature>
<gene>
    <name evidence="2" type="primary">nad6</name>
</gene>
<protein>
    <submittedName>
        <fullName evidence="2">NADH dehydrogenase subunit 6</fullName>
    </submittedName>
</protein>
<feature type="transmembrane region" description="Helical" evidence="1">
    <location>
        <begin position="7"/>
        <end position="35"/>
    </location>
</feature>
<organism evidence="2">
    <name type="scientific">Bemisia afer</name>
    <name type="common">Whitefly</name>
    <dbReference type="NCBI Taxonomy" id="166114"/>
    <lineage>
        <taxon>Eukaryota</taxon>
        <taxon>Metazoa</taxon>
        <taxon>Ecdysozoa</taxon>
        <taxon>Arthropoda</taxon>
        <taxon>Hexapoda</taxon>
        <taxon>Insecta</taxon>
        <taxon>Pterygota</taxon>
        <taxon>Neoptera</taxon>
        <taxon>Paraneoptera</taxon>
        <taxon>Hemiptera</taxon>
        <taxon>Sternorrhyncha</taxon>
        <taxon>Aleyrodoidea</taxon>
        <taxon>Aleyrodidae</taxon>
        <taxon>Aleyrodinae</taxon>
        <taxon>Bemisia</taxon>
    </lineage>
</organism>
<keyword evidence="1" id="KW-0472">Membrane</keyword>
<evidence type="ECO:0000256" key="1">
    <source>
        <dbReference type="SAM" id="Phobius"/>
    </source>
</evidence>
<reference evidence="2" key="1">
    <citation type="submission" date="2013-10" db="EMBL/GenBank/DDBJ databases">
        <authorList>
            <person name="Wang H.-L."/>
            <person name="Yang J."/>
            <person name="Xiao N."/>
            <person name="Wang X.-W."/>
            <person name="Liu S.-S."/>
        </authorList>
    </citation>
    <scope>NUCLEOTIDE SEQUENCE</scope>
</reference>
<keyword evidence="1" id="KW-1133">Transmembrane helix</keyword>
<name>A0A023IZ77_BEMAF</name>
<dbReference type="AlphaFoldDB" id="A0A023IZ77"/>